<name>A0A6N3AFP4_9FIRM</name>
<evidence type="ECO:0000256" key="1">
    <source>
        <dbReference type="ARBA" id="ARBA00023015"/>
    </source>
</evidence>
<keyword evidence="1" id="KW-0805">Transcription regulation</keyword>
<dbReference type="InterPro" id="IPR018062">
    <property type="entry name" value="HTH_AraC-typ_CS"/>
</dbReference>
<dbReference type="AlphaFoldDB" id="A0A6N3AFP4"/>
<dbReference type="GO" id="GO:0003700">
    <property type="term" value="F:DNA-binding transcription factor activity"/>
    <property type="evidence" value="ECO:0007669"/>
    <property type="project" value="InterPro"/>
</dbReference>
<keyword evidence="3" id="KW-0804">Transcription</keyword>
<sequence>MLENCNIPILNKEKINHYETEYMIDKLGGEGRMYCIDVYNGVQIIYNRFHCYEAPKTVIDNNSTKYIEINHCLRGKFECLYDQEYYAYLTEGDLSISRWSLNKSNEFFTFGYYEGLEVLIDTEKAKNNEIFSEFNIDINLISKKLTLNNDIYIMRATQQIQHIFMEMYSVDDDVKVDYLKIKVLELLLFLSHSDFEMIQDKKRYYPKNQIETVKSIKNYLSQNLSIKPDFNRLAQEYNININTLRKIFKEIYGVPIYTWFKQYRIEYSIGLLKKTDMPIIEIANKIGYSNPSKYSAAFSKYVNMTPQQYRKSDIKMD</sequence>
<dbReference type="EMBL" id="CACRUE010000022">
    <property type="protein sequence ID" value="VYT91044.1"/>
    <property type="molecule type" value="Genomic_DNA"/>
</dbReference>
<dbReference type="GO" id="GO:0043565">
    <property type="term" value="F:sequence-specific DNA binding"/>
    <property type="evidence" value="ECO:0007669"/>
    <property type="project" value="InterPro"/>
</dbReference>
<dbReference type="PROSITE" id="PS00041">
    <property type="entry name" value="HTH_ARAC_FAMILY_1"/>
    <property type="match status" value="1"/>
</dbReference>
<gene>
    <name evidence="5" type="primary">exsA</name>
    <name evidence="5" type="ORF">IBLFYP30_01297</name>
</gene>
<evidence type="ECO:0000256" key="2">
    <source>
        <dbReference type="ARBA" id="ARBA00023125"/>
    </source>
</evidence>
<feature type="domain" description="HTH araC/xylS-type" evidence="4">
    <location>
        <begin position="214"/>
        <end position="312"/>
    </location>
</feature>
<reference evidence="5" key="1">
    <citation type="submission" date="2019-11" db="EMBL/GenBank/DDBJ databases">
        <authorList>
            <person name="Feng L."/>
        </authorList>
    </citation>
    <scope>NUCLEOTIDE SEQUENCE</scope>
    <source>
        <strain evidence="5">IbartlettiiLFYP30</strain>
    </source>
</reference>
<dbReference type="InterPro" id="IPR018060">
    <property type="entry name" value="HTH_AraC"/>
</dbReference>
<evidence type="ECO:0000313" key="5">
    <source>
        <dbReference type="EMBL" id="VYT91044.1"/>
    </source>
</evidence>
<evidence type="ECO:0000256" key="3">
    <source>
        <dbReference type="ARBA" id="ARBA00023163"/>
    </source>
</evidence>
<dbReference type="Pfam" id="PF12833">
    <property type="entry name" value="HTH_18"/>
    <property type="match status" value="1"/>
</dbReference>
<dbReference type="SMART" id="SM00342">
    <property type="entry name" value="HTH_ARAC"/>
    <property type="match status" value="1"/>
</dbReference>
<keyword evidence="2" id="KW-0238">DNA-binding</keyword>
<accession>A0A6N3AFP4</accession>
<dbReference type="InterPro" id="IPR053142">
    <property type="entry name" value="PchR_regulatory_protein"/>
</dbReference>
<protein>
    <submittedName>
        <fullName evidence="5">Exoenzyme S synthesis regulatory protein ExsA</fullName>
    </submittedName>
</protein>
<dbReference type="SUPFAM" id="SSF46689">
    <property type="entry name" value="Homeodomain-like"/>
    <property type="match status" value="1"/>
</dbReference>
<organism evidence="5">
    <name type="scientific">Intestinibacter bartlettii</name>
    <dbReference type="NCBI Taxonomy" id="261299"/>
    <lineage>
        <taxon>Bacteria</taxon>
        <taxon>Bacillati</taxon>
        <taxon>Bacillota</taxon>
        <taxon>Clostridia</taxon>
        <taxon>Peptostreptococcales</taxon>
        <taxon>Peptostreptococcaceae</taxon>
        <taxon>Intestinibacter</taxon>
    </lineage>
</organism>
<dbReference type="Gene3D" id="1.10.10.60">
    <property type="entry name" value="Homeodomain-like"/>
    <property type="match status" value="2"/>
</dbReference>
<dbReference type="PROSITE" id="PS01124">
    <property type="entry name" value="HTH_ARAC_FAMILY_2"/>
    <property type="match status" value="1"/>
</dbReference>
<proteinExistence type="predicted"/>
<dbReference type="PANTHER" id="PTHR47893:SF1">
    <property type="entry name" value="REGULATORY PROTEIN PCHR"/>
    <property type="match status" value="1"/>
</dbReference>
<dbReference type="PANTHER" id="PTHR47893">
    <property type="entry name" value="REGULATORY PROTEIN PCHR"/>
    <property type="match status" value="1"/>
</dbReference>
<dbReference type="RefSeq" id="WP_156530713.1">
    <property type="nucleotide sequence ID" value="NZ_CACRUE010000022.1"/>
</dbReference>
<evidence type="ECO:0000259" key="4">
    <source>
        <dbReference type="PROSITE" id="PS01124"/>
    </source>
</evidence>
<dbReference type="InterPro" id="IPR020449">
    <property type="entry name" value="Tscrpt_reg_AraC-type_HTH"/>
</dbReference>
<dbReference type="InterPro" id="IPR009057">
    <property type="entry name" value="Homeodomain-like_sf"/>
</dbReference>
<dbReference type="PRINTS" id="PR00032">
    <property type="entry name" value="HTHARAC"/>
</dbReference>